<dbReference type="AlphaFoldDB" id="A0A848L8G1"/>
<reference evidence="1 2" key="1">
    <citation type="submission" date="2020-04" db="EMBL/GenBank/DDBJ databases">
        <title>Draft genome of Pyxidicoccus fallax type strain.</title>
        <authorList>
            <person name="Whitworth D.E."/>
        </authorList>
    </citation>
    <scope>NUCLEOTIDE SEQUENCE [LARGE SCALE GENOMIC DNA]</scope>
    <source>
        <strain evidence="1 2">DSM 14698</strain>
    </source>
</reference>
<dbReference type="Pfam" id="PF09535">
    <property type="entry name" value="Gmx_para_CXXCG"/>
    <property type="match status" value="1"/>
</dbReference>
<comment type="caution">
    <text evidence="1">The sequence shown here is derived from an EMBL/GenBank/DDBJ whole genome shotgun (WGS) entry which is preliminary data.</text>
</comment>
<evidence type="ECO:0000313" key="1">
    <source>
        <dbReference type="EMBL" id="NMO14894.1"/>
    </source>
</evidence>
<dbReference type="NCBIfam" id="TIGR02264">
    <property type="entry name" value="gmx_para_CXXCG"/>
    <property type="match status" value="1"/>
</dbReference>
<dbReference type="RefSeq" id="WP_169344181.1">
    <property type="nucleotide sequence ID" value="NZ_JABBJJ010000027.1"/>
</dbReference>
<organism evidence="1 2">
    <name type="scientific">Pyxidicoccus fallax</name>
    <dbReference type="NCBI Taxonomy" id="394095"/>
    <lineage>
        <taxon>Bacteria</taxon>
        <taxon>Pseudomonadati</taxon>
        <taxon>Myxococcota</taxon>
        <taxon>Myxococcia</taxon>
        <taxon>Myxococcales</taxon>
        <taxon>Cystobacterineae</taxon>
        <taxon>Myxococcaceae</taxon>
        <taxon>Pyxidicoccus</taxon>
    </lineage>
</organism>
<protein>
    <submittedName>
        <fullName evidence="1">Uncharacterized protein</fullName>
    </submittedName>
</protein>
<dbReference type="Proteomes" id="UP000518300">
    <property type="component" value="Unassembled WGS sequence"/>
</dbReference>
<keyword evidence="2" id="KW-1185">Reference proteome</keyword>
<dbReference type="EMBL" id="JABBJJ010000027">
    <property type="protein sequence ID" value="NMO14894.1"/>
    <property type="molecule type" value="Genomic_DNA"/>
</dbReference>
<gene>
    <name evidence="1" type="ORF">HG543_08480</name>
</gene>
<evidence type="ECO:0000313" key="2">
    <source>
        <dbReference type="Proteomes" id="UP000518300"/>
    </source>
</evidence>
<name>A0A848L8G1_9BACT</name>
<proteinExistence type="predicted"/>
<accession>A0A848L8G1</accession>
<dbReference type="InterPro" id="IPR011750">
    <property type="entry name" value="Gmx_para_CXXCG"/>
</dbReference>
<sequence length="242" mass="26019">MRFFRIVKDSSPRYTGDLNAAHRWGLPGAQPCPACGLGGAVLGLEYPCVDLSSLPSAELKRLSNPAPVSLVELERLRELVRPLAPSNAVLEPGAEFGPLTGTGSGSFGQVFLQADWSLCMRHEARERLQDAGIRGLLGGPVEVRFRGKNPPSLLNMQLDVQGRFHPESLTWARKPPCPRCGASDVDGPMPDPVVLDAATLPKGLDLFRLADAPGIIVASERFVEAATRLALDGAEFHPLQAR</sequence>